<evidence type="ECO:0000313" key="3">
    <source>
        <dbReference type="Proteomes" id="UP000306416"/>
    </source>
</evidence>
<accession>A0A4V3NZF2</accession>
<dbReference type="Gene3D" id="3.30.720.120">
    <property type="match status" value="1"/>
</dbReference>
<dbReference type="RefSeq" id="WP_135871044.1">
    <property type="nucleotide sequence ID" value="NZ_SRSC01000003.1"/>
</dbReference>
<dbReference type="EMBL" id="SRSC01000003">
    <property type="protein sequence ID" value="TGU71442.1"/>
    <property type="molecule type" value="Genomic_DNA"/>
</dbReference>
<dbReference type="InterPro" id="IPR004360">
    <property type="entry name" value="Glyas_Fos-R_dOase_dom"/>
</dbReference>
<sequence length="155" mass="17320">MLKPIPEGFHSVTPMFMFRECRKAIEFYKNAFGAIERYAMPTPDGRGIMHAELLVGDSILMMGDEQQQCKSAESMGASPVSFYLYVDNVDAAFRRAVEAGATVQMEVQEMFWGDRAGALRDPFGYSWMLATHTRDLTQEEIRAGAEAAFAEASRS</sequence>
<reference evidence="2 3" key="1">
    <citation type="submission" date="2019-04" db="EMBL/GenBank/DDBJ databases">
        <title>Geobacter oryzae sp. nov., ferric-reducing bacteria isolated from paddy soil.</title>
        <authorList>
            <person name="Xu Z."/>
            <person name="Masuda Y."/>
            <person name="Itoh H."/>
            <person name="Senoo K."/>
        </authorList>
    </citation>
    <scope>NUCLEOTIDE SEQUENCE [LARGE SCALE GENOMIC DNA]</scope>
    <source>
        <strain evidence="2 3">Red111</strain>
    </source>
</reference>
<dbReference type="Proteomes" id="UP000306416">
    <property type="component" value="Unassembled WGS sequence"/>
</dbReference>
<comment type="caution">
    <text evidence="2">The sequence shown here is derived from an EMBL/GenBank/DDBJ whole genome shotgun (WGS) entry which is preliminary data.</text>
</comment>
<keyword evidence="3" id="KW-1185">Reference proteome</keyword>
<organism evidence="2 3">
    <name type="scientific">Geomonas terrae</name>
    <dbReference type="NCBI Taxonomy" id="2562681"/>
    <lineage>
        <taxon>Bacteria</taxon>
        <taxon>Pseudomonadati</taxon>
        <taxon>Thermodesulfobacteriota</taxon>
        <taxon>Desulfuromonadia</taxon>
        <taxon>Geobacterales</taxon>
        <taxon>Geobacteraceae</taxon>
        <taxon>Geomonas</taxon>
    </lineage>
</organism>
<dbReference type="AlphaFoldDB" id="A0A4V3NZF2"/>
<gene>
    <name evidence="2" type="ORF">E4633_14060</name>
</gene>
<feature type="domain" description="VOC" evidence="1">
    <location>
        <begin position="8"/>
        <end position="132"/>
    </location>
</feature>
<dbReference type="PANTHER" id="PTHR34109">
    <property type="entry name" value="BNAUNNG04460D PROTEIN-RELATED"/>
    <property type="match status" value="1"/>
</dbReference>
<evidence type="ECO:0000259" key="1">
    <source>
        <dbReference type="PROSITE" id="PS51819"/>
    </source>
</evidence>
<dbReference type="CDD" id="cd07246">
    <property type="entry name" value="VOC_like"/>
    <property type="match status" value="1"/>
</dbReference>
<dbReference type="SUPFAM" id="SSF54593">
    <property type="entry name" value="Glyoxalase/Bleomycin resistance protein/Dihydroxybiphenyl dioxygenase"/>
    <property type="match status" value="1"/>
</dbReference>
<name>A0A4V3NZF2_9BACT</name>
<dbReference type="Gene3D" id="3.30.720.110">
    <property type="match status" value="1"/>
</dbReference>
<protein>
    <submittedName>
        <fullName evidence="2">VOC family protein</fullName>
    </submittedName>
</protein>
<proteinExistence type="predicted"/>
<dbReference type="PANTHER" id="PTHR34109:SF1">
    <property type="entry name" value="VOC DOMAIN-CONTAINING PROTEIN"/>
    <property type="match status" value="1"/>
</dbReference>
<evidence type="ECO:0000313" key="2">
    <source>
        <dbReference type="EMBL" id="TGU71442.1"/>
    </source>
</evidence>
<dbReference type="PROSITE" id="PS51819">
    <property type="entry name" value="VOC"/>
    <property type="match status" value="1"/>
</dbReference>
<dbReference type="Pfam" id="PF00903">
    <property type="entry name" value="Glyoxalase"/>
    <property type="match status" value="1"/>
</dbReference>
<dbReference type="InterPro" id="IPR029068">
    <property type="entry name" value="Glyas_Bleomycin-R_OHBP_Dase"/>
</dbReference>
<dbReference type="InterPro" id="IPR037523">
    <property type="entry name" value="VOC_core"/>
</dbReference>